<feature type="transmembrane region" description="Helical" evidence="7">
    <location>
        <begin position="798"/>
        <end position="820"/>
    </location>
</feature>
<feature type="transmembrane region" description="Helical" evidence="7">
    <location>
        <begin position="325"/>
        <end position="348"/>
    </location>
</feature>
<comment type="caution">
    <text evidence="9">The sequence shown here is derived from an EMBL/GenBank/DDBJ whole genome shotgun (WGS) entry which is preliminary data.</text>
</comment>
<feature type="domain" description="ABC3 transporter permease C-terminal" evidence="8">
    <location>
        <begin position="276"/>
        <end position="400"/>
    </location>
</feature>
<keyword evidence="2" id="KW-1003">Cell membrane</keyword>
<dbReference type="InterPro" id="IPR003838">
    <property type="entry name" value="ABC3_permease_C"/>
</dbReference>
<accession>A0A0E2H258</accession>
<evidence type="ECO:0000259" key="8">
    <source>
        <dbReference type="Pfam" id="PF02687"/>
    </source>
</evidence>
<keyword evidence="5 7" id="KW-0472">Membrane</keyword>
<dbReference type="AlphaFoldDB" id="A0A0E2H258"/>
<evidence type="ECO:0000256" key="3">
    <source>
        <dbReference type="ARBA" id="ARBA00022692"/>
    </source>
</evidence>
<feature type="transmembrane region" description="Helical" evidence="7">
    <location>
        <begin position="840"/>
        <end position="864"/>
    </location>
</feature>
<keyword evidence="3 7" id="KW-0812">Transmembrane</keyword>
<keyword evidence="4 7" id="KW-1133">Transmembrane helix</keyword>
<gene>
    <name evidence="9" type="ORF">HMPREF1090_05312</name>
</gene>
<feature type="transmembrane region" description="Helical" evidence="7">
    <location>
        <begin position="441"/>
        <end position="460"/>
    </location>
</feature>
<dbReference type="PATRIC" id="fig|999408.3.peg.5704"/>
<dbReference type="RefSeq" id="WP_002594725.1">
    <property type="nucleotide sequence ID" value="NZ_KB850994.1"/>
</dbReference>
<organism evidence="9 10">
    <name type="scientific">[Clostridium] clostridioforme 90A8</name>
    <dbReference type="NCBI Taxonomy" id="999408"/>
    <lineage>
        <taxon>Bacteria</taxon>
        <taxon>Bacillati</taxon>
        <taxon>Bacillota</taxon>
        <taxon>Clostridia</taxon>
        <taxon>Lachnospirales</taxon>
        <taxon>Lachnospiraceae</taxon>
        <taxon>Enterocloster</taxon>
    </lineage>
</organism>
<feature type="transmembrane region" description="Helical" evidence="7">
    <location>
        <begin position="271"/>
        <end position="293"/>
    </location>
</feature>
<dbReference type="GO" id="GO:0022857">
    <property type="term" value="F:transmembrane transporter activity"/>
    <property type="evidence" value="ECO:0007669"/>
    <property type="project" value="TreeGrafter"/>
</dbReference>
<evidence type="ECO:0000256" key="7">
    <source>
        <dbReference type="SAM" id="Phobius"/>
    </source>
</evidence>
<evidence type="ECO:0000313" key="10">
    <source>
        <dbReference type="Proteomes" id="UP000013085"/>
    </source>
</evidence>
<evidence type="ECO:0000256" key="4">
    <source>
        <dbReference type="ARBA" id="ARBA00022989"/>
    </source>
</evidence>
<feature type="domain" description="ABC3 transporter permease C-terminal" evidence="8">
    <location>
        <begin position="749"/>
        <end position="860"/>
    </location>
</feature>
<evidence type="ECO:0000256" key="6">
    <source>
        <dbReference type="ARBA" id="ARBA00038076"/>
    </source>
</evidence>
<dbReference type="InterPro" id="IPR050250">
    <property type="entry name" value="Macrolide_Exporter_MacB"/>
</dbReference>
<dbReference type="Pfam" id="PF02687">
    <property type="entry name" value="FtsX"/>
    <property type="match status" value="2"/>
</dbReference>
<reference evidence="9 10" key="1">
    <citation type="submission" date="2013-01" db="EMBL/GenBank/DDBJ databases">
        <title>The Genome Sequence of Clostridium clostridioforme 90A8.</title>
        <authorList>
            <consortium name="The Broad Institute Genome Sequencing Platform"/>
            <person name="Earl A."/>
            <person name="Ward D."/>
            <person name="Feldgarden M."/>
            <person name="Gevers D."/>
            <person name="Courvalin P."/>
            <person name="Lambert T."/>
            <person name="Walker B."/>
            <person name="Young S.K."/>
            <person name="Zeng Q."/>
            <person name="Gargeya S."/>
            <person name="Fitzgerald M."/>
            <person name="Haas B."/>
            <person name="Abouelleil A."/>
            <person name="Alvarado L."/>
            <person name="Arachchi H.M."/>
            <person name="Berlin A.M."/>
            <person name="Chapman S.B."/>
            <person name="Dewar J."/>
            <person name="Goldberg J."/>
            <person name="Griggs A."/>
            <person name="Gujja S."/>
            <person name="Hansen M."/>
            <person name="Howarth C."/>
            <person name="Imamovic A."/>
            <person name="Larimer J."/>
            <person name="McCowan C."/>
            <person name="Murphy C."/>
            <person name="Neiman D."/>
            <person name="Pearson M."/>
            <person name="Priest M."/>
            <person name="Roberts A."/>
            <person name="Saif S."/>
            <person name="Shea T."/>
            <person name="Sisk P."/>
            <person name="Sykes S."/>
            <person name="Wortman J."/>
            <person name="Nusbaum C."/>
            <person name="Birren B."/>
        </authorList>
    </citation>
    <scope>NUCLEOTIDE SEQUENCE [LARGE SCALE GENOMIC DNA]</scope>
    <source>
        <strain evidence="9 10">90A8</strain>
    </source>
</reference>
<dbReference type="PANTHER" id="PTHR30572">
    <property type="entry name" value="MEMBRANE COMPONENT OF TRANSPORTER-RELATED"/>
    <property type="match status" value="1"/>
</dbReference>
<sequence>MNDILFGNNNSKVITKLSKRYFKKNKVRNLAALLAIILTAFLFTSITSLAFNMASSIQLSLQMQKGSKADGTLGYMTEEQYEQLVNSDFVEQAGHRRIIGYASNTSSHSIEINYADSVQQELTFCVPTHGAAPEKANEIATTDLALKALGVEPEIGAEVPLEFELRGKTYHYDMVLSGWWEASNDSVSVATVSEQFIKENPDVVQNTYAVDHEMSGVTFSDVVLKNKANVQQQLNEFVYSIGGNPEDMGADNFILASENQMSQGLTSSESIVFAVVFILMFVVCGYLLIYNIFDISVMQDVRQYGLLRTIGTSTRQIKGIVNRQAVWLTLIGLPIGLIAGFFAGWVLLPIVTEIINLEYAMVGTSVSTSPLIFVIAALFTILTVFISTRKPAKKAAKISPLEAIRYTEQNAYKKRSAKRTNGVKLSRMAFSNLGRNRRRSAFIVISLLLCIVLFNSIIIVTQSLDEEKWVNRVTRTDFNVYNSAAFNVMESVQHHEDTLSQQAVDLIAGQPGVEDERYLYRNTKDDRNVLVDYGFEDLSGIELFHEEEGVVAQSYQGYNLKTTSDTERHYFGNVMGASENFWSDMRIFEGEKDTETLTQKMATGEYVIIGCPIDKLTEEPNSTPLTDQLQVGESISFYKDGELVKTSTILAKAILVGTETETPTATTAQTHIAGDAPFVYLPDTVFKEIYDAPTLLTYGFNVDEALQPQMEEFLSSYVSENSSVAYTSTKLLKEQLDSVRSMILVIGGLIGCIMAFAGLINFTNMIITNIITRRHEFATMQSIGMTGKQLRRLMVYEGIYYAAGADIIGGAVAAILAVTVLKSALNGPSMWFFTLNITLVPVLVIGVLYLLLAAVIPLIVLHFFNKGTVVERLRTSE</sequence>
<dbReference type="PANTHER" id="PTHR30572:SF4">
    <property type="entry name" value="ABC TRANSPORTER PERMEASE YTRF"/>
    <property type="match status" value="1"/>
</dbReference>
<feature type="transmembrane region" description="Helical" evidence="7">
    <location>
        <begin position="742"/>
        <end position="767"/>
    </location>
</feature>
<evidence type="ECO:0000256" key="5">
    <source>
        <dbReference type="ARBA" id="ARBA00023136"/>
    </source>
</evidence>
<evidence type="ECO:0000256" key="1">
    <source>
        <dbReference type="ARBA" id="ARBA00004651"/>
    </source>
</evidence>
<proteinExistence type="inferred from homology"/>
<protein>
    <recommendedName>
        <fullName evidence="8">ABC3 transporter permease C-terminal domain-containing protein</fullName>
    </recommendedName>
</protein>
<name>A0A0E2H258_9FIRM</name>
<dbReference type="HOGENOM" id="CLU_010964_1_0_9"/>
<evidence type="ECO:0000313" key="9">
    <source>
        <dbReference type="EMBL" id="ENZ07159.1"/>
    </source>
</evidence>
<comment type="subcellular location">
    <subcellularLocation>
        <location evidence="1">Cell membrane</location>
        <topology evidence="1">Multi-pass membrane protein</topology>
    </subcellularLocation>
</comment>
<comment type="similarity">
    <text evidence="6">Belongs to the ABC-4 integral membrane protein family.</text>
</comment>
<dbReference type="EMBL" id="AGYR01000069">
    <property type="protein sequence ID" value="ENZ07159.1"/>
    <property type="molecule type" value="Genomic_DNA"/>
</dbReference>
<evidence type="ECO:0000256" key="2">
    <source>
        <dbReference type="ARBA" id="ARBA00022475"/>
    </source>
</evidence>
<feature type="transmembrane region" description="Helical" evidence="7">
    <location>
        <begin position="368"/>
        <end position="387"/>
    </location>
</feature>
<dbReference type="GO" id="GO:0005886">
    <property type="term" value="C:plasma membrane"/>
    <property type="evidence" value="ECO:0007669"/>
    <property type="project" value="UniProtKB-SubCell"/>
</dbReference>
<dbReference type="Proteomes" id="UP000013085">
    <property type="component" value="Unassembled WGS sequence"/>
</dbReference>